<feature type="active site" description="Charge relay system" evidence="5">
    <location>
        <position position="212"/>
    </location>
</feature>
<dbReference type="FunFam" id="3.40.50.200:FF:000014">
    <property type="entry name" value="Proteinase K"/>
    <property type="match status" value="1"/>
</dbReference>
<reference evidence="11 12" key="1">
    <citation type="submission" date="2016-10" db="EMBL/GenBank/DDBJ databases">
        <authorList>
            <person name="de Groot N.N."/>
        </authorList>
    </citation>
    <scope>NUCLEOTIDE SEQUENCE [LARGE SCALE GENOMIC DNA]</scope>
    <source>
        <strain evidence="11 12">CGMCC 4.2023</strain>
    </source>
</reference>
<dbReference type="InterPro" id="IPR000209">
    <property type="entry name" value="Peptidase_S8/S53_dom"/>
</dbReference>
<dbReference type="InterPro" id="IPR023828">
    <property type="entry name" value="Peptidase_S8_Ser-AS"/>
</dbReference>
<accession>A0A1H6AGR5</accession>
<dbReference type="PROSITE" id="PS51892">
    <property type="entry name" value="SUBTILASE"/>
    <property type="match status" value="1"/>
</dbReference>
<dbReference type="InterPro" id="IPR050131">
    <property type="entry name" value="Peptidase_S8_subtilisin-like"/>
</dbReference>
<dbReference type="GO" id="GO:0004252">
    <property type="term" value="F:serine-type endopeptidase activity"/>
    <property type="evidence" value="ECO:0007669"/>
    <property type="project" value="UniProtKB-UniRule"/>
</dbReference>
<comment type="similarity">
    <text evidence="1 5 6">Belongs to the peptidase S8 family.</text>
</comment>
<evidence type="ECO:0000256" key="4">
    <source>
        <dbReference type="ARBA" id="ARBA00022825"/>
    </source>
</evidence>
<dbReference type="PANTHER" id="PTHR43806:SF11">
    <property type="entry name" value="CEREVISIN-RELATED"/>
    <property type="match status" value="1"/>
</dbReference>
<dbReference type="InterPro" id="IPR036852">
    <property type="entry name" value="Peptidase_S8/S53_dom_sf"/>
</dbReference>
<dbReference type="SUPFAM" id="SSF52743">
    <property type="entry name" value="Subtilisin-like"/>
    <property type="match status" value="1"/>
</dbReference>
<evidence type="ECO:0000256" key="2">
    <source>
        <dbReference type="ARBA" id="ARBA00022670"/>
    </source>
</evidence>
<evidence type="ECO:0000256" key="1">
    <source>
        <dbReference type="ARBA" id="ARBA00011073"/>
    </source>
</evidence>
<dbReference type="GO" id="GO:0006508">
    <property type="term" value="P:proteolysis"/>
    <property type="evidence" value="ECO:0007669"/>
    <property type="project" value="UniProtKB-KW"/>
</dbReference>
<evidence type="ECO:0000256" key="3">
    <source>
        <dbReference type="ARBA" id="ARBA00022801"/>
    </source>
</evidence>
<evidence type="ECO:0000256" key="5">
    <source>
        <dbReference type="PROSITE-ProRule" id="PRU01240"/>
    </source>
</evidence>
<dbReference type="Pfam" id="PF05922">
    <property type="entry name" value="Inhibitor_I9"/>
    <property type="match status" value="1"/>
</dbReference>
<feature type="active site" description="Charge relay system" evidence="5">
    <location>
        <position position="362"/>
    </location>
</feature>
<evidence type="ECO:0000259" key="9">
    <source>
        <dbReference type="Pfam" id="PF00082"/>
    </source>
</evidence>
<feature type="signal peptide" evidence="8">
    <location>
        <begin position="1"/>
        <end position="26"/>
    </location>
</feature>
<feature type="domain" description="Peptidase S8/S53" evidence="9">
    <location>
        <begin position="176"/>
        <end position="399"/>
    </location>
</feature>
<keyword evidence="2 5" id="KW-0645">Protease</keyword>
<dbReference type="PROSITE" id="PS00136">
    <property type="entry name" value="SUBTILASE_ASP"/>
    <property type="match status" value="1"/>
</dbReference>
<feature type="domain" description="Inhibitor I9" evidence="10">
    <location>
        <begin position="87"/>
        <end position="122"/>
    </location>
</feature>
<dbReference type="SUPFAM" id="SSF54897">
    <property type="entry name" value="Protease propeptides/inhibitors"/>
    <property type="match status" value="1"/>
</dbReference>
<evidence type="ECO:0000313" key="11">
    <source>
        <dbReference type="EMBL" id="SEG47582.1"/>
    </source>
</evidence>
<dbReference type="Proteomes" id="UP000236754">
    <property type="component" value="Unassembled WGS sequence"/>
</dbReference>
<sequence>MRLLARGLSAALLLAPLALLPTAASAAGGPPLGPGPVAPPPGPTRTTPAPLVSATGTSVPDQYIVTLDKDVNLTGAARTLDIKPLFTYGKVMHGFAAVLTASQLATVRNTPGVLAVEQNAQVTDFDRRIGGPRGGAGGAQPRVTAASWGLDRIDQHNLPLDNQFSTLGHGAGATAYIVDTGIDYGHSEFGGRAVPGFDAIGDGRDGADCAGHGTHVAGTVGGATFGVAPQASLVSVRVLDCQGSGTLAGVIAGFDWVADNAKQPAVVNASLGGGYSPALNAAADALADSGVLPVVAAGNSTEDACDVSPASAGEALTVGASNRTDQETSFSNYGSCLSMFAPGQAIVSAKLGGGSIAMDGTSMASPHVAGAALLYKAAHPSATAADVRTWLDDNATENVLSGVQDSPNRLLFTGGL</sequence>
<dbReference type="InterPro" id="IPR010259">
    <property type="entry name" value="S8pro/Inhibitor_I9"/>
</dbReference>
<dbReference type="GO" id="GO:0005615">
    <property type="term" value="C:extracellular space"/>
    <property type="evidence" value="ECO:0007669"/>
    <property type="project" value="TreeGrafter"/>
</dbReference>
<keyword evidence="8" id="KW-0732">Signal</keyword>
<dbReference type="AlphaFoldDB" id="A0A1H6AGR5"/>
<evidence type="ECO:0000259" key="10">
    <source>
        <dbReference type="Pfam" id="PF05922"/>
    </source>
</evidence>
<dbReference type="Gene3D" id="3.30.70.80">
    <property type="entry name" value="Peptidase S8 propeptide/proteinase inhibitor I9"/>
    <property type="match status" value="1"/>
</dbReference>
<proteinExistence type="inferred from homology"/>
<dbReference type="EMBL" id="FNVU01000005">
    <property type="protein sequence ID" value="SEG47582.1"/>
    <property type="molecule type" value="Genomic_DNA"/>
</dbReference>
<dbReference type="OrthoDB" id="9798386at2"/>
<evidence type="ECO:0000256" key="7">
    <source>
        <dbReference type="SAM" id="MobiDB-lite"/>
    </source>
</evidence>
<dbReference type="RefSeq" id="WP_103886166.1">
    <property type="nucleotide sequence ID" value="NZ_FNVU01000005.1"/>
</dbReference>
<dbReference type="Gene3D" id="3.40.50.200">
    <property type="entry name" value="Peptidase S8/S53 domain"/>
    <property type="match status" value="1"/>
</dbReference>
<organism evidence="11 12">
    <name type="scientific">Actinacidiphila yanglinensis</name>
    <dbReference type="NCBI Taxonomy" id="310779"/>
    <lineage>
        <taxon>Bacteria</taxon>
        <taxon>Bacillati</taxon>
        <taxon>Actinomycetota</taxon>
        <taxon>Actinomycetes</taxon>
        <taxon>Kitasatosporales</taxon>
        <taxon>Streptomycetaceae</taxon>
        <taxon>Actinacidiphila</taxon>
    </lineage>
</organism>
<evidence type="ECO:0000256" key="8">
    <source>
        <dbReference type="SAM" id="SignalP"/>
    </source>
</evidence>
<dbReference type="CDD" id="cd04077">
    <property type="entry name" value="Peptidases_S8_PCSK9_ProteinaseK_like"/>
    <property type="match status" value="1"/>
</dbReference>
<dbReference type="InterPro" id="IPR034193">
    <property type="entry name" value="PCSK9_ProteinaseK-like"/>
</dbReference>
<dbReference type="InterPro" id="IPR023827">
    <property type="entry name" value="Peptidase_S8_Asp-AS"/>
</dbReference>
<feature type="chain" id="PRO_5009292704" evidence="8">
    <location>
        <begin position="27"/>
        <end position="416"/>
    </location>
</feature>
<dbReference type="PROSITE" id="PS00137">
    <property type="entry name" value="SUBTILASE_HIS"/>
    <property type="match status" value="1"/>
</dbReference>
<dbReference type="InterPro" id="IPR015500">
    <property type="entry name" value="Peptidase_S8_subtilisin-rel"/>
</dbReference>
<gene>
    <name evidence="11" type="ORF">SAMN05216223_105384</name>
</gene>
<keyword evidence="4 5" id="KW-0720">Serine protease</keyword>
<feature type="compositionally biased region" description="Pro residues" evidence="7">
    <location>
        <begin position="31"/>
        <end position="43"/>
    </location>
</feature>
<evidence type="ECO:0000256" key="6">
    <source>
        <dbReference type="RuleBase" id="RU003355"/>
    </source>
</evidence>
<dbReference type="InterPro" id="IPR022398">
    <property type="entry name" value="Peptidase_S8_His-AS"/>
</dbReference>
<keyword evidence="12" id="KW-1185">Reference proteome</keyword>
<feature type="region of interest" description="Disordered" evidence="7">
    <location>
        <begin position="30"/>
        <end position="55"/>
    </location>
</feature>
<evidence type="ECO:0000313" key="12">
    <source>
        <dbReference type="Proteomes" id="UP000236754"/>
    </source>
</evidence>
<dbReference type="InterPro" id="IPR037045">
    <property type="entry name" value="S8pro/Inhibitor_I9_sf"/>
</dbReference>
<dbReference type="PANTHER" id="PTHR43806">
    <property type="entry name" value="PEPTIDASE S8"/>
    <property type="match status" value="1"/>
</dbReference>
<dbReference type="PRINTS" id="PR00723">
    <property type="entry name" value="SUBTILISIN"/>
</dbReference>
<name>A0A1H6AGR5_9ACTN</name>
<keyword evidence="3 5" id="KW-0378">Hydrolase</keyword>
<feature type="active site" description="Charge relay system" evidence="5">
    <location>
        <position position="179"/>
    </location>
</feature>
<protein>
    <submittedName>
        <fullName evidence="11">Peptidase inhibitor I9</fullName>
    </submittedName>
</protein>
<dbReference type="PROSITE" id="PS00138">
    <property type="entry name" value="SUBTILASE_SER"/>
    <property type="match status" value="1"/>
</dbReference>
<dbReference type="Pfam" id="PF00082">
    <property type="entry name" value="Peptidase_S8"/>
    <property type="match status" value="1"/>
</dbReference>